<dbReference type="Proteomes" id="UP000215902">
    <property type="component" value="Unassembled WGS sequence"/>
</dbReference>
<reference evidence="8 9" key="1">
    <citation type="submission" date="2017-06" db="EMBL/GenBank/DDBJ databases">
        <title>A platform for efficient transgenesis in Macrostomum lignano, a flatworm model organism for stem cell research.</title>
        <authorList>
            <person name="Berezikov E."/>
        </authorList>
    </citation>
    <scope>NUCLEOTIDE SEQUENCE [LARGE SCALE GENOMIC DNA]</scope>
    <source>
        <strain evidence="8">DV1</strain>
        <tissue evidence="8">Whole organism</tissue>
    </source>
</reference>
<comment type="caution">
    <text evidence="8">The sequence shown here is derived from an EMBL/GenBank/DDBJ whole genome shotgun (WGS) entry which is preliminary data.</text>
</comment>
<dbReference type="SMART" id="SM00184">
    <property type="entry name" value="RING"/>
    <property type="match status" value="1"/>
</dbReference>
<organism evidence="8 9">
    <name type="scientific">Macrostomum lignano</name>
    <dbReference type="NCBI Taxonomy" id="282301"/>
    <lineage>
        <taxon>Eukaryota</taxon>
        <taxon>Metazoa</taxon>
        <taxon>Spiralia</taxon>
        <taxon>Lophotrochozoa</taxon>
        <taxon>Platyhelminthes</taxon>
        <taxon>Rhabditophora</taxon>
        <taxon>Macrostomorpha</taxon>
        <taxon>Macrostomida</taxon>
        <taxon>Macrostomidae</taxon>
        <taxon>Macrostomum</taxon>
    </lineage>
</organism>
<keyword evidence="9" id="KW-1185">Reference proteome</keyword>
<dbReference type="PANTHER" id="PTHR24104:SF50">
    <property type="entry name" value="SMP-30_GLUCONOLACTONASE_LRE-LIKE REGION DOMAIN-CONTAINING PROTEIN"/>
    <property type="match status" value="1"/>
</dbReference>
<dbReference type="InterPro" id="IPR027370">
    <property type="entry name" value="Znf-RING_euk"/>
</dbReference>
<dbReference type="Gene3D" id="2.120.10.30">
    <property type="entry name" value="TolB, C-terminal domain"/>
    <property type="match status" value="1"/>
</dbReference>
<dbReference type="PANTHER" id="PTHR24104">
    <property type="entry name" value="E3 UBIQUITIN-PROTEIN LIGASE NHLRC1-RELATED"/>
    <property type="match status" value="1"/>
</dbReference>
<name>A0A267EMK4_9PLAT</name>
<accession>A0A267EMK4</accession>
<evidence type="ECO:0000313" key="8">
    <source>
        <dbReference type="EMBL" id="PAA62686.1"/>
    </source>
</evidence>
<keyword evidence="4" id="KW-0862">Zinc</keyword>
<dbReference type="PROSITE" id="PS00518">
    <property type="entry name" value="ZF_RING_1"/>
    <property type="match status" value="1"/>
</dbReference>
<keyword evidence="2" id="KW-0677">Repeat</keyword>
<feature type="domain" description="RING-type" evidence="7">
    <location>
        <begin position="44"/>
        <end position="116"/>
    </location>
</feature>
<proteinExistence type="predicted"/>
<dbReference type="GO" id="GO:0008270">
    <property type="term" value="F:zinc ion binding"/>
    <property type="evidence" value="ECO:0007669"/>
    <property type="project" value="UniProtKB-KW"/>
</dbReference>
<dbReference type="GO" id="GO:0061630">
    <property type="term" value="F:ubiquitin protein ligase activity"/>
    <property type="evidence" value="ECO:0007669"/>
    <property type="project" value="TreeGrafter"/>
</dbReference>
<dbReference type="InterPro" id="IPR001258">
    <property type="entry name" value="NHL_repeat"/>
</dbReference>
<dbReference type="EMBL" id="NIVC01001910">
    <property type="protein sequence ID" value="PAA62686.1"/>
    <property type="molecule type" value="Genomic_DNA"/>
</dbReference>
<evidence type="ECO:0000256" key="4">
    <source>
        <dbReference type="ARBA" id="ARBA00022833"/>
    </source>
</evidence>
<keyword evidence="1" id="KW-0479">Metal-binding</keyword>
<dbReference type="GO" id="GO:0043161">
    <property type="term" value="P:proteasome-mediated ubiquitin-dependent protein catabolic process"/>
    <property type="evidence" value="ECO:0007669"/>
    <property type="project" value="TreeGrafter"/>
</dbReference>
<dbReference type="InterPro" id="IPR050952">
    <property type="entry name" value="TRIM-NHL_E3_ligases"/>
</dbReference>
<dbReference type="Gene3D" id="3.30.40.10">
    <property type="entry name" value="Zinc/RING finger domain, C3HC4 (zinc finger)"/>
    <property type="match status" value="1"/>
</dbReference>
<gene>
    <name evidence="8" type="ORF">BOX15_Mlig034248g2</name>
</gene>
<dbReference type="InterPro" id="IPR013083">
    <property type="entry name" value="Znf_RING/FYVE/PHD"/>
</dbReference>
<evidence type="ECO:0000256" key="5">
    <source>
        <dbReference type="PROSITE-ProRule" id="PRU00175"/>
    </source>
</evidence>
<dbReference type="PROSITE" id="PS50089">
    <property type="entry name" value="ZF_RING_2"/>
    <property type="match status" value="1"/>
</dbReference>
<feature type="non-terminal residue" evidence="8">
    <location>
        <position position="1"/>
    </location>
</feature>
<sequence>RFPRNLTEQHFEYCQRHCQKHMATSAAEPGASRSEQELIADCTCPVCQELFQHPQRLTACRHTFCKKCAKKMAAKTSNPMEEAAEMSFGLFGMFHHRERQTSAKEKPGSVCCPICRETSEKFEPDETIEYLVKVLQEMRHQSRCSGAESCLTEATLQCPCCDKRFCQSHHAAQLTALKDSGTALLKDLDSLLFEPDQNGDEKLKQLQSAMSESVEIESLLAEQLHRKFADFREQIGLCQSQLQSPLVPDEAERSVLLLDRAVLRQLTSNGASARLARLLPEAKSRAKRAQERWPERRLALQFDAVKMQYDFEGLLAQHASSAVFQSPYEGLPPMLTRVRQQNLSQKPWDIGILSNLEGIVCCDGAIKLRSSVGDSAGSAKELTGPLLVINAQCFPTKMLHVTDLEVKQVATITPKFNGEGMPGRMHIYNQRQLILTSDASRHRVTVFNLEGRTVTSFGEKGSEPRQFHSPLGLSAFGGQMFVVDAKNLRVQVFDMDNDYSCLALIKHDGFSNGLQSVLATDSSVFVVDRENSKMFVFNKANRQSVAPPLKLECQPFDVVADDHGNALVTLVREAKVLAVNRCGTKLKTFEFKETAEGRQQMPDDFPMMMMMPMLMANGCPPRMFHGLAFESGSRRLYIADLMRSCVVVAQL</sequence>
<evidence type="ECO:0000256" key="6">
    <source>
        <dbReference type="PROSITE-ProRule" id="PRU00504"/>
    </source>
</evidence>
<dbReference type="PROSITE" id="PS51125">
    <property type="entry name" value="NHL"/>
    <property type="match status" value="1"/>
</dbReference>
<dbReference type="GO" id="GO:0000209">
    <property type="term" value="P:protein polyubiquitination"/>
    <property type="evidence" value="ECO:0007669"/>
    <property type="project" value="TreeGrafter"/>
</dbReference>
<feature type="repeat" description="NHL" evidence="6">
    <location>
        <begin position="454"/>
        <end position="496"/>
    </location>
</feature>
<dbReference type="InterPro" id="IPR001841">
    <property type="entry name" value="Znf_RING"/>
</dbReference>
<dbReference type="InterPro" id="IPR017907">
    <property type="entry name" value="Znf_RING_CS"/>
</dbReference>
<evidence type="ECO:0000259" key="7">
    <source>
        <dbReference type="PROSITE" id="PS50089"/>
    </source>
</evidence>
<dbReference type="STRING" id="282301.A0A267EMK4"/>
<evidence type="ECO:0000256" key="2">
    <source>
        <dbReference type="ARBA" id="ARBA00022737"/>
    </source>
</evidence>
<evidence type="ECO:0000256" key="3">
    <source>
        <dbReference type="ARBA" id="ARBA00022771"/>
    </source>
</evidence>
<dbReference type="Pfam" id="PF13445">
    <property type="entry name" value="zf-RING_UBOX"/>
    <property type="match status" value="1"/>
</dbReference>
<keyword evidence="3 5" id="KW-0863">Zinc-finger</keyword>
<protein>
    <recommendedName>
        <fullName evidence="7">RING-type domain-containing protein</fullName>
    </recommendedName>
</protein>
<dbReference type="SUPFAM" id="SSF57850">
    <property type="entry name" value="RING/U-box"/>
    <property type="match status" value="1"/>
</dbReference>
<dbReference type="AlphaFoldDB" id="A0A267EMK4"/>
<evidence type="ECO:0000313" key="9">
    <source>
        <dbReference type="Proteomes" id="UP000215902"/>
    </source>
</evidence>
<dbReference type="InterPro" id="IPR011042">
    <property type="entry name" value="6-blade_b-propeller_TolB-like"/>
</dbReference>
<evidence type="ECO:0000256" key="1">
    <source>
        <dbReference type="ARBA" id="ARBA00022723"/>
    </source>
</evidence>
<dbReference type="SUPFAM" id="SSF63825">
    <property type="entry name" value="YWTD domain"/>
    <property type="match status" value="1"/>
</dbReference>